<evidence type="ECO:0000313" key="2">
    <source>
        <dbReference type="EMBL" id="GCC28479.1"/>
    </source>
</evidence>
<dbReference type="EMBL" id="BEZZ01000208">
    <property type="protein sequence ID" value="GCC28479.1"/>
    <property type="molecule type" value="Genomic_DNA"/>
</dbReference>
<dbReference type="Proteomes" id="UP000287033">
    <property type="component" value="Unassembled WGS sequence"/>
</dbReference>
<sequence length="119" mass="13379">MPKLPPTRNVVNQSSNRSRDSKLKDVPMRKDSIEAANLLMLERLAKVMAPTPGGPSWKDYESKTFGAGHRSTGLPSIPKDKSGMKQKRQKYSTSDQNDKWKDINQKLPPVSSNNKKNEN</sequence>
<dbReference type="OMA" id="GPSWKDY"/>
<comment type="caution">
    <text evidence="2">The sequence shown here is derived from an EMBL/GenBank/DDBJ whole genome shotgun (WGS) entry which is preliminary data.</text>
</comment>
<evidence type="ECO:0000256" key="1">
    <source>
        <dbReference type="SAM" id="MobiDB-lite"/>
    </source>
</evidence>
<dbReference type="AlphaFoldDB" id="A0A401SDJ8"/>
<proteinExistence type="predicted"/>
<gene>
    <name evidence="2" type="ORF">chiPu_0006909</name>
</gene>
<feature type="region of interest" description="Disordered" evidence="1">
    <location>
        <begin position="1"/>
        <end position="29"/>
    </location>
</feature>
<name>A0A401SDJ8_CHIPU</name>
<feature type="compositionally biased region" description="Basic and acidic residues" evidence="1">
    <location>
        <begin position="17"/>
        <end position="29"/>
    </location>
</feature>
<dbReference type="OrthoDB" id="9944410at2759"/>
<accession>A0A401SDJ8</accession>
<protein>
    <submittedName>
        <fullName evidence="2">Uncharacterized protein</fullName>
    </submittedName>
</protein>
<keyword evidence="3" id="KW-1185">Reference proteome</keyword>
<evidence type="ECO:0000313" key="3">
    <source>
        <dbReference type="Proteomes" id="UP000287033"/>
    </source>
</evidence>
<organism evidence="2 3">
    <name type="scientific">Chiloscyllium punctatum</name>
    <name type="common">Brownbanded bambooshark</name>
    <name type="synonym">Hemiscyllium punctatum</name>
    <dbReference type="NCBI Taxonomy" id="137246"/>
    <lineage>
        <taxon>Eukaryota</taxon>
        <taxon>Metazoa</taxon>
        <taxon>Chordata</taxon>
        <taxon>Craniata</taxon>
        <taxon>Vertebrata</taxon>
        <taxon>Chondrichthyes</taxon>
        <taxon>Elasmobranchii</taxon>
        <taxon>Galeomorphii</taxon>
        <taxon>Galeoidea</taxon>
        <taxon>Orectolobiformes</taxon>
        <taxon>Hemiscylliidae</taxon>
        <taxon>Chiloscyllium</taxon>
    </lineage>
</organism>
<feature type="compositionally biased region" description="Polar residues" evidence="1">
    <location>
        <begin position="110"/>
        <end position="119"/>
    </location>
</feature>
<reference evidence="2 3" key="1">
    <citation type="journal article" date="2018" name="Nat. Ecol. Evol.">
        <title>Shark genomes provide insights into elasmobranch evolution and the origin of vertebrates.</title>
        <authorList>
            <person name="Hara Y"/>
            <person name="Yamaguchi K"/>
            <person name="Onimaru K"/>
            <person name="Kadota M"/>
            <person name="Koyanagi M"/>
            <person name="Keeley SD"/>
            <person name="Tatsumi K"/>
            <person name="Tanaka K"/>
            <person name="Motone F"/>
            <person name="Kageyama Y"/>
            <person name="Nozu R"/>
            <person name="Adachi N"/>
            <person name="Nishimura O"/>
            <person name="Nakagawa R"/>
            <person name="Tanegashima C"/>
            <person name="Kiyatake I"/>
            <person name="Matsumoto R"/>
            <person name="Murakumo K"/>
            <person name="Nishida K"/>
            <person name="Terakita A"/>
            <person name="Kuratani S"/>
            <person name="Sato K"/>
            <person name="Hyodo S Kuraku.S."/>
        </authorList>
    </citation>
    <scope>NUCLEOTIDE SEQUENCE [LARGE SCALE GENOMIC DNA]</scope>
</reference>
<feature type="region of interest" description="Disordered" evidence="1">
    <location>
        <begin position="49"/>
        <end position="119"/>
    </location>
</feature>